<dbReference type="SUPFAM" id="SSF52540">
    <property type="entry name" value="P-loop containing nucleoside triphosphate hydrolases"/>
    <property type="match status" value="1"/>
</dbReference>
<dbReference type="Proteomes" id="UP001596023">
    <property type="component" value="Unassembled WGS sequence"/>
</dbReference>
<dbReference type="Pfam" id="PF13401">
    <property type="entry name" value="AAA_22"/>
    <property type="match status" value="1"/>
</dbReference>
<dbReference type="InterPro" id="IPR049945">
    <property type="entry name" value="AAA_22"/>
</dbReference>
<proteinExistence type="predicted"/>
<reference evidence="3" key="1">
    <citation type="journal article" date="2019" name="Int. J. Syst. Evol. Microbiol.">
        <title>The Global Catalogue of Microorganisms (GCM) 10K type strain sequencing project: providing services to taxonomists for standard genome sequencing and annotation.</title>
        <authorList>
            <consortium name="The Broad Institute Genomics Platform"/>
            <consortium name="The Broad Institute Genome Sequencing Center for Infectious Disease"/>
            <person name="Wu L."/>
            <person name="Ma J."/>
        </authorList>
    </citation>
    <scope>NUCLEOTIDE SEQUENCE [LARGE SCALE GENOMIC DNA]</scope>
    <source>
        <strain evidence="3">CCUG 66188</strain>
    </source>
</reference>
<evidence type="ECO:0000313" key="3">
    <source>
        <dbReference type="Proteomes" id="UP001596023"/>
    </source>
</evidence>
<dbReference type="Gene3D" id="3.40.50.300">
    <property type="entry name" value="P-loop containing nucleotide triphosphate hydrolases"/>
    <property type="match status" value="1"/>
</dbReference>
<feature type="domain" description="ORC1/DEAH AAA+ ATPase" evidence="1">
    <location>
        <begin position="112"/>
        <end position="216"/>
    </location>
</feature>
<accession>A0ABV9KTV4</accession>
<protein>
    <submittedName>
        <fullName evidence="2">AAA family ATPase</fullName>
    </submittedName>
</protein>
<dbReference type="EMBL" id="JBHSGN010000059">
    <property type="protein sequence ID" value="MFC4673599.1"/>
    <property type="molecule type" value="Genomic_DNA"/>
</dbReference>
<dbReference type="RefSeq" id="WP_379995036.1">
    <property type="nucleotide sequence ID" value="NZ_JBHSGN010000059.1"/>
</dbReference>
<name>A0ABV9KTV4_9BACT</name>
<evidence type="ECO:0000259" key="1">
    <source>
        <dbReference type="Pfam" id="PF13401"/>
    </source>
</evidence>
<evidence type="ECO:0000313" key="2">
    <source>
        <dbReference type="EMBL" id="MFC4673599.1"/>
    </source>
</evidence>
<gene>
    <name evidence="2" type="ORF">ACFO6W_07830</name>
</gene>
<keyword evidence="3" id="KW-1185">Reference proteome</keyword>
<dbReference type="InterPro" id="IPR027417">
    <property type="entry name" value="P-loop_NTPase"/>
</dbReference>
<comment type="caution">
    <text evidence="2">The sequence shown here is derived from an EMBL/GenBank/DDBJ whole genome shotgun (WGS) entry which is preliminary data.</text>
</comment>
<organism evidence="2 3">
    <name type="scientific">Dysgonomonas termitidis</name>
    <dbReference type="NCBI Taxonomy" id="1516126"/>
    <lineage>
        <taxon>Bacteria</taxon>
        <taxon>Pseudomonadati</taxon>
        <taxon>Bacteroidota</taxon>
        <taxon>Bacteroidia</taxon>
        <taxon>Bacteroidales</taxon>
        <taxon>Dysgonomonadaceae</taxon>
        <taxon>Dysgonomonas</taxon>
    </lineage>
</organism>
<sequence>MEVTAQIKQKVVDALLQDMKERGYDSQNKYARYIKNLLNIPFDKAALSQIKKEDKRNVIKDATWLTLAGYFNLLGDGHWQTARTHAYETMTAYLEMCKNHGVWRTVCDHASLGKTYSAEQFAKRNKGSVFYIKCSDCETKPEFIKALAMQFGIERRSSLRQMWVDATNELLLIKDPLLILDEFGDTHDQIITLMKSLYNKADRGDHLSLGVLHIGADNLMKRMDDGLRLRKPSYAEYFSRTGSEFLTLNYQSAKLSKIENQARMNLILNSDIEKITDLNLPETLLSHREEIIDQAFKKRNLRIIRDKIGILSSL</sequence>